<reference evidence="2" key="1">
    <citation type="journal article" date="2024" name="Proc. Natl. Acad. Sci. U.S.A.">
        <title>Extraordinary preservation of gene collinearity over three hundred million years revealed in homosporous lycophytes.</title>
        <authorList>
            <person name="Li C."/>
            <person name="Wickell D."/>
            <person name="Kuo L.Y."/>
            <person name="Chen X."/>
            <person name="Nie B."/>
            <person name="Liao X."/>
            <person name="Peng D."/>
            <person name="Ji J."/>
            <person name="Jenkins J."/>
            <person name="Williams M."/>
            <person name="Shu S."/>
            <person name="Plott C."/>
            <person name="Barry K."/>
            <person name="Rajasekar S."/>
            <person name="Grimwood J."/>
            <person name="Han X."/>
            <person name="Sun S."/>
            <person name="Hou Z."/>
            <person name="He W."/>
            <person name="Dai G."/>
            <person name="Sun C."/>
            <person name="Schmutz J."/>
            <person name="Leebens-Mack J.H."/>
            <person name="Li F.W."/>
            <person name="Wang L."/>
        </authorList>
    </citation>
    <scope>NUCLEOTIDE SEQUENCE [LARGE SCALE GENOMIC DNA]</scope>
    <source>
        <strain evidence="2">cv. PW_Plant_1</strain>
    </source>
</reference>
<dbReference type="Proteomes" id="UP001162992">
    <property type="component" value="Chromosome 13"/>
</dbReference>
<comment type="caution">
    <text evidence="1">The sequence shown here is derived from an EMBL/GenBank/DDBJ whole genome shotgun (WGS) entry which is preliminary data.</text>
</comment>
<dbReference type="EMBL" id="CM055104">
    <property type="protein sequence ID" value="KAJ7534572.1"/>
    <property type="molecule type" value="Genomic_DNA"/>
</dbReference>
<gene>
    <name evidence="1" type="ORF">O6H91_13G100400</name>
</gene>
<organism evidence="1 2">
    <name type="scientific">Diphasiastrum complanatum</name>
    <name type="common">Issler's clubmoss</name>
    <name type="synonym">Lycopodium complanatum</name>
    <dbReference type="NCBI Taxonomy" id="34168"/>
    <lineage>
        <taxon>Eukaryota</taxon>
        <taxon>Viridiplantae</taxon>
        <taxon>Streptophyta</taxon>
        <taxon>Embryophyta</taxon>
        <taxon>Tracheophyta</taxon>
        <taxon>Lycopodiopsida</taxon>
        <taxon>Lycopodiales</taxon>
        <taxon>Lycopodiaceae</taxon>
        <taxon>Lycopodioideae</taxon>
        <taxon>Diphasiastrum</taxon>
    </lineage>
</organism>
<evidence type="ECO:0000313" key="2">
    <source>
        <dbReference type="Proteomes" id="UP001162992"/>
    </source>
</evidence>
<name>A0ACC2BYW6_DIPCM</name>
<accession>A0ACC2BYW6</accession>
<protein>
    <submittedName>
        <fullName evidence="1">Uncharacterized protein</fullName>
    </submittedName>
</protein>
<proteinExistence type="predicted"/>
<sequence>MQPPPPRPCRKHRIAKWLQDIRSYQKSVKFFIPRAPFVRLVKEIVNEFSLGNRVTADAVSAIQESTEMYLTQLFEVSFLCVVHGKRVTILPKDLRLARRLRR</sequence>
<keyword evidence="2" id="KW-1185">Reference proteome</keyword>
<evidence type="ECO:0000313" key="1">
    <source>
        <dbReference type="EMBL" id="KAJ7534572.1"/>
    </source>
</evidence>